<evidence type="ECO:0000256" key="10">
    <source>
        <dbReference type="ARBA" id="ARBA00023136"/>
    </source>
</evidence>
<dbReference type="GO" id="GO:0015421">
    <property type="term" value="F:ABC-type oligopeptide transporter activity"/>
    <property type="evidence" value="ECO:0007669"/>
    <property type="project" value="TreeGrafter"/>
</dbReference>
<dbReference type="Proteomes" id="UP000281547">
    <property type="component" value="Unassembled WGS sequence"/>
</dbReference>
<evidence type="ECO:0000256" key="3">
    <source>
        <dbReference type="ARBA" id="ARBA00022448"/>
    </source>
</evidence>
<organism evidence="14 15">
    <name type="scientific">Arsenicitalea aurantiaca</name>
    <dbReference type="NCBI Taxonomy" id="1783274"/>
    <lineage>
        <taxon>Bacteria</taxon>
        <taxon>Pseudomonadati</taxon>
        <taxon>Pseudomonadota</taxon>
        <taxon>Alphaproteobacteria</taxon>
        <taxon>Hyphomicrobiales</taxon>
        <taxon>Devosiaceae</taxon>
        <taxon>Arsenicitalea</taxon>
    </lineage>
</organism>
<evidence type="ECO:0000256" key="6">
    <source>
        <dbReference type="ARBA" id="ARBA00022692"/>
    </source>
</evidence>
<feature type="domain" description="ABC transporter" evidence="12">
    <location>
        <begin position="370"/>
        <end position="606"/>
    </location>
</feature>
<feature type="transmembrane region" description="Helical" evidence="11">
    <location>
        <begin position="88"/>
        <end position="107"/>
    </location>
</feature>
<keyword evidence="6 11" id="KW-0812">Transmembrane</keyword>
<evidence type="ECO:0000256" key="7">
    <source>
        <dbReference type="ARBA" id="ARBA00022741"/>
    </source>
</evidence>
<proteinExistence type="inferred from homology"/>
<evidence type="ECO:0000256" key="11">
    <source>
        <dbReference type="SAM" id="Phobius"/>
    </source>
</evidence>
<evidence type="ECO:0000256" key="8">
    <source>
        <dbReference type="ARBA" id="ARBA00022840"/>
    </source>
</evidence>
<dbReference type="InterPro" id="IPR003439">
    <property type="entry name" value="ABC_transporter-like_ATP-bd"/>
</dbReference>
<dbReference type="InterPro" id="IPR036640">
    <property type="entry name" value="ABC1_TM_sf"/>
</dbReference>
<dbReference type="GO" id="GO:0016887">
    <property type="term" value="F:ATP hydrolysis activity"/>
    <property type="evidence" value="ECO:0007669"/>
    <property type="project" value="InterPro"/>
</dbReference>
<dbReference type="Pfam" id="PF00005">
    <property type="entry name" value="ABC_tran"/>
    <property type="match status" value="1"/>
</dbReference>
<keyword evidence="4" id="KW-1003">Cell membrane</keyword>
<evidence type="ECO:0000256" key="5">
    <source>
        <dbReference type="ARBA" id="ARBA00022597"/>
    </source>
</evidence>
<dbReference type="PANTHER" id="PTHR43394">
    <property type="entry name" value="ATP-DEPENDENT PERMEASE MDL1, MITOCHONDRIAL"/>
    <property type="match status" value="1"/>
</dbReference>
<evidence type="ECO:0000256" key="9">
    <source>
        <dbReference type="ARBA" id="ARBA00022989"/>
    </source>
</evidence>
<reference evidence="14 15" key="1">
    <citation type="journal article" date="2016" name="Int. J. Syst. Evol. Microbiol.">
        <title>Arsenicitalea aurantiaca gen. nov., sp. nov., a new member of the family Hyphomicrobiaceae, isolated from high-arsenic sediment.</title>
        <authorList>
            <person name="Mu Y."/>
            <person name="Zhou L."/>
            <person name="Zeng X.C."/>
            <person name="Liu L."/>
            <person name="Pan Y."/>
            <person name="Chen X."/>
            <person name="Wang J."/>
            <person name="Li S."/>
            <person name="Li W.J."/>
            <person name="Wang Y."/>
        </authorList>
    </citation>
    <scope>NUCLEOTIDE SEQUENCE [LARGE SCALE GENOMIC DNA]</scope>
    <source>
        <strain evidence="14 15">42-50</strain>
    </source>
</reference>
<keyword evidence="15" id="KW-1185">Reference proteome</keyword>
<feature type="transmembrane region" description="Helical" evidence="11">
    <location>
        <begin position="191"/>
        <end position="210"/>
    </location>
</feature>
<dbReference type="GO" id="GO:0005886">
    <property type="term" value="C:plasma membrane"/>
    <property type="evidence" value="ECO:0007669"/>
    <property type="project" value="UniProtKB-SubCell"/>
</dbReference>
<dbReference type="CDD" id="cd18542">
    <property type="entry name" value="ABC_6TM_YknU_like"/>
    <property type="match status" value="1"/>
</dbReference>
<dbReference type="SUPFAM" id="SSF52540">
    <property type="entry name" value="P-loop containing nucleoside triphosphate hydrolases"/>
    <property type="match status" value="1"/>
</dbReference>
<dbReference type="SMART" id="SM00382">
    <property type="entry name" value="AAA"/>
    <property type="match status" value="1"/>
</dbReference>
<accession>A0A433XFZ4</accession>
<keyword evidence="9 11" id="KW-1133">Transmembrane helix</keyword>
<evidence type="ECO:0000313" key="15">
    <source>
        <dbReference type="Proteomes" id="UP000281547"/>
    </source>
</evidence>
<sequence length="622" mass="67593">MTTEAATETARANDAVARANSAHWGQGVGTLLRITRMTLRHPVQVAIAVIATFLAAGLQLWIPRLLGEAVDQAQGIVGGGIAAEQAEATLWTTAIILLLVSIGRGLATMLQNYFAEAVGHTVGYALRLAVYEKLQRLSFSFHDRVHTGDLITLGMLDLEGVRMFFSTGLIRMLLLAVLIGVGAYMLISTDLVPGLLALSFVPFVAWRSSVTQLRLRATWLTLQERLSILTRVMEENLGGIRVVRAFAAQLYELSKFDRASRSALELAHERVGIRVRNTSTMTFSFFAAMGLVLWVGGNKVIDGEMSVGTLASFLTFMTILQMPVRQLGLMVNSFARASTCGSRLFALLDLELAVRDAPGAEDLVVTEGVLTFEDVRFAYPGGGGQEAIGGVSFSARRGETIGIVGAPGSGKTTLAHLIPRFYDLSGGRILIDGQDIAQVTLDSLRRAVAVVQQDSFLFTTTIENNIAYADPWAKETRIERASEFAQLHNYVLGLPMGYDTIVGERGVSLSGGQRQRLSIARALMLKPAVMVFDDSTAAIDAGTEQRIRSALKRFARDRVTLIISHRLSSLMHADKILFLEAGRVVEEGTHAELLALNGRYRALYELQVRPGDDVLADVGEGR</sequence>
<dbReference type="PANTHER" id="PTHR43394:SF1">
    <property type="entry name" value="ATP-BINDING CASSETTE SUB-FAMILY B MEMBER 10, MITOCHONDRIAL"/>
    <property type="match status" value="1"/>
</dbReference>
<comment type="caution">
    <text evidence="14">The sequence shown here is derived from an EMBL/GenBank/DDBJ whole genome shotgun (WGS) entry which is preliminary data.</text>
</comment>
<dbReference type="GO" id="GO:0005524">
    <property type="term" value="F:ATP binding"/>
    <property type="evidence" value="ECO:0007669"/>
    <property type="project" value="UniProtKB-KW"/>
</dbReference>
<comment type="subcellular location">
    <subcellularLocation>
        <location evidence="1">Cell membrane</location>
        <topology evidence="1">Multi-pass membrane protein</topology>
    </subcellularLocation>
</comment>
<feature type="domain" description="ABC transmembrane type-1" evidence="13">
    <location>
        <begin position="46"/>
        <end position="336"/>
    </location>
</feature>
<evidence type="ECO:0000256" key="2">
    <source>
        <dbReference type="ARBA" id="ARBA00005417"/>
    </source>
</evidence>
<evidence type="ECO:0000256" key="4">
    <source>
        <dbReference type="ARBA" id="ARBA00022475"/>
    </source>
</evidence>
<keyword evidence="7" id="KW-0547">Nucleotide-binding</keyword>
<dbReference type="InterPro" id="IPR003593">
    <property type="entry name" value="AAA+_ATPase"/>
</dbReference>
<feature type="transmembrane region" description="Helical" evidence="11">
    <location>
        <begin position="280"/>
        <end position="297"/>
    </location>
</feature>
<dbReference type="InterPro" id="IPR039421">
    <property type="entry name" value="Type_1_exporter"/>
</dbReference>
<evidence type="ECO:0000256" key="1">
    <source>
        <dbReference type="ARBA" id="ARBA00004651"/>
    </source>
</evidence>
<keyword evidence="10 11" id="KW-0472">Membrane</keyword>
<dbReference type="FunFam" id="3.40.50.300:FF:000221">
    <property type="entry name" value="Multidrug ABC transporter ATP-binding protein"/>
    <property type="match status" value="1"/>
</dbReference>
<feature type="transmembrane region" description="Helical" evidence="11">
    <location>
        <begin position="43"/>
        <end position="62"/>
    </location>
</feature>
<gene>
    <name evidence="14" type="ORF">EMQ25_07490</name>
</gene>
<dbReference type="InterPro" id="IPR011527">
    <property type="entry name" value="ABC1_TM_dom"/>
</dbReference>
<dbReference type="PROSITE" id="PS50929">
    <property type="entry name" value="ABC_TM1F"/>
    <property type="match status" value="1"/>
</dbReference>
<comment type="similarity">
    <text evidence="2">Belongs to the ABC transporter superfamily.</text>
</comment>
<keyword evidence="8 14" id="KW-0067">ATP-binding</keyword>
<dbReference type="OrthoDB" id="9804259at2"/>
<dbReference type="InterPro" id="IPR027417">
    <property type="entry name" value="P-loop_NTPase"/>
</dbReference>
<dbReference type="PROSITE" id="PS50893">
    <property type="entry name" value="ABC_TRANSPORTER_2"/>
    <property type="match status" value="1"/>
</dbReference>
<dbReference type="AlphaFoldDB" id="A0A433XFZ4"/>
<evidence type="ECO:0000313" key="14">
    <source>
        <dbReference type="EMBL" id="RUT32962.1"/>
    </source>
</evidence>
<evidence type="ECO:0000259" key="13">
    <source>
        <dbReference type="PROSITE" id="PS50929"/>
    </source>
</evidence>
<dbReference type="SUPFAM" id="SSF90123">
    <property type="entry name" value="ABC transporter transmembrane region"/>
    <property type="match status" value="1"/>
</dbReference>
<dbReference type="InterPro" id="IPR017871">
    <property type="entry name" value="ABC_transporter-like_CS"/>
</dbReference>
<dbReference type="EMBL" id="RZNJ01000002">
    <property type="protein sequence ID" value="RUT32962.1"/>
    <property type="molecule type" value="Genomic_DNA"/>
</dbReference>
<dbReference type="Gene3D" id="1.20.1560.10">
    <property type="entry name" value="ABC transporter type 1, transmembrane domain"/>
    <property type="match status" value="1"/>
</dbReference>
<dbReference type="Gene3D" id="3.40.50.300">
    <property type="entry name" value="P-loop containing nucleotide triphosphate hydrolases"/>
    <property type="match status" value="1"/>
</dbReference>
<dbReference type="Pfam" id="PF00664">
    <property type="entry name" value="ABC_membrane"/>
    <property type="match status" value="1"/>
</dbReference>
<feature type="transmembrane region" description="Helical" evidence="11">
    <location>
        <begin position="163"/>
        <end position="185"/>
    </location>
</feature>
<name>A0A433XFZ4_9HYPH</name>
<keyword evidence="3" id="KW-0813">Transport</keyword>
<protein>
    <submittedName>
        <fullName evidence="14">ABC transporter ATP-binding protein</fullName>
    </submittedName>
</protein>
<evidence type="ECO:0000259" key="12">
    <source>
        <dbReference type="PROSITE" id="PS50893"/>
    </source>
</evidence>
<feature type="transmembrane region" description="Helical" evidence="11">
    <location>
        <begin position="303"/>
        <end position="320"/>
    </location>
</feature>
<keyword evidence="5" id="KW-0762">Sugar transport</keyword>
<dbReference type="PROSITE" id="PS00211">
    <property type="entry name" value="ABC_TRANSPORTER_1"/>
    <property type="match status" value="1"/>
</dbReference>